<evidence type="ECO:0000256" key="1">
    <source>
        <dbReference type="SAM" id="SignalP"/>
    </source>
</evidence>
<dbReference type="InterPro" id="IPR047263">
    <property type="entry name" value="HNL-like_cupin"/>
</dbReference>
<dbReference type="CDD" id="cd02233">
    <property type="entry name" value="cupin_HNL-like"/>
    <property type="match status" value="1"/>
</dbReference>
<keyword evidence="1" id="KW-0732">Signal</keyword>
<name>A0AAE3ML70_9FLAO</name>
<evidence type="ECO:0000259" key="2">
    <source>
        <dbReference type="Pfam" id="PF07883"/>
    </source>
</evidence>
<dbReference type="RefSeq" id="WP_266012776.1">
    <property type="nucleotide sequence ID" value="NZ_JAPFQP010000002.1"/>
</dbReference>
<evidence type="ECO:0000313" key="3">
    <source>
        <dbReference type="EMBL" id="MCX2719771.1"/>
    </source>
</evidence>
<dbReference type="Proteomes" id="UP001207116">
    <property type="component" value="Unassembled WGS sequence"/>
</dbReference>
<dbReference type="InterPro" id="IPR013096">
    <property type="entry name" value="Cupin_2"/>
</dbReference>
<keyword evidence="4" id="KW-1185">Reference proteome</keyword>
<feature type="chain" id="PRO_5042238799" evidence="1">
    <location>
        <begin position="22"/>
        <end position="160"/>
    </location>
</feature>
<dbReference type="AlphaFoldDB" id="A0AAE3ML70"/>
<dbReference type="PROSITE" id="PS51257">
    <property type="entry name" value="PROKAR_LIPOPROTEIN"/>
    <property type="match status" value="1"/>
</dbReference>
<dbReference type="SUPFAM" id="SSF51182">
    <property type="entry name" value="RmlC-like cupins"/>
    <property type="match status" value="1"/>
</dbReference>
<organism evidence="3 4">
    <name type="scientific">Lentiprolixibacter aurantiacus</name>
    <dbReference type="NCBI Taxonomy" id="2993939"/>
    <lineage>
        <taxon>Bacteria</taxon>
        <taxon>Pseudomonadati</taxon>
        <taxon>Bacteroidota</taxon>
        <taxon>Flavobacteriia</taxon>
        <taxon>Flavobacteriales</taxon>
        <taxon>Flavobacteriaceae</taxon>
        <taxon>Lentiprolixibacter</taxon>
    </lineage>
</organism>
<dbReference type="InterPro" id="IPR011051">
    <property type="entry name" value="RmlC_Cupin_sf"/>
</dbReference>
<dbReference type="PANTHER" id="PTHR43698">
    <property type="entry name" value="RIBD C-TERMINAL DOMAIN CONTAINING PROTEIN"/>
    <property type="match status" value="1"/>
</dbReference>
<dbReference type="Pfam" id="PF07883">
    <property type="entry name" value="Cupin_2"/>
    <property type="match status" value="1"/>
</dbReference>
<reference evidence="3" key="1">
    <citation type="submission" date="2022-11" db="EMBL/GenBank/DDBJ databases">
        <title>The characterization of three novel Bacteroidetes species and genomic analysis of their roles in tidal elemental geochemical cycles.</title>
        <authorList>
            <person name="Ma K.-J."/>
        </authorList>
    </citation>
    <scope>NUCLEOTIDE SEQUENCE</scope>
    <source>
        <strain evidence="3">M415</strain>
    </source>
</reference>
<dbReference type="PANTHER" id="PTHR43698:SF1">
    <property type="entry name" value="BLL4564 PROTEIN"/>
    <property type="match status" value="1"/>
</dbReference>
<dbReference type="Gene3D" id="2.60.120.10">
    <property type="entry name" value="Jelly Rolls"/>
    <property type="match status" value="1"/>
</dbReference>
<dbReference type="EMBL" id="JAPFQP010000002">
    <property type="protein sequence ID" value="MCX2719771.1"/>
    <property type="molecule type" value="Genomic_DNA"/>
</dbReference>
<feature type="signal peptide" evidence="1">
    <location>
        <begin position="1"/>
        <end position="21"/>
    </location>
</feature>
<feature type="domain" description="Cupin type-2" evidence="2">
    <location>
        <begin position="70"/>
        <end position="133"/>
    </location>
</feature>
<evidence type="ECO:0000313" key="4">
    <source>
        <dbReference type="Proteomes" id="UP001207116"/>
    </source>
</evidence>
<proteinExistence type="predicted"/>
<gene>
    <name evidence="3" type="ORF">OO016_09160</name>
</gene>
<accession>A0AAE3ML70</accession>
<comment type="caution">
    <text evidence="3">The sequence shown here is derived from an EMBL/GenBank/DDBJ whole genome shotgun (WGS) entry which is preliminary data.</text>
</comment>
<protein>
    <submittedName>
        <fullName evidence="3">Cupin domain-containing protein</fullName>
    </submittedName>
</protein>
<sequence length="160" mass="17573">MKKLFVVSGIFFLVAVSCKDAAEGKSEENEQAEAIFPKGQKGPSEFFTGNAYPYGLVAMDSVYTTLAGNVYFEPGARSHWHSHPPGQILIVTGGVGYHQIEGQAKETIKKGDVVQCPPNTKHWHGASKDEGMSHIYIIPNTEKGVVNWMEAVTDEQYLNN</sequence>
<dbReference type="InterPro" id="IPR014710">
    <property type="entry name" value="RmlC-like_jellyroll"/>
</dbReference>